<evidence type="ECO:0000256" key="2">
    <source>
        <dbReference type="ARBA" id="ARBA00004123"/>
    </source>
</evidence>
<evidence type="ECO:0000256" key="5">
    <source>
        <dbReference type="ARBA" id="ARBA00022723"/>
    </source>
</evidence>
<dbReference type="AlphaFoldDB" id="A0A8S9UE57"/>
<keyword evidence="9" id="KW-0255">Endonuclease</keyword>
<comment type="cofactor">
    <cofactor evidence="1">
        <name>a divalent metal cation</name>
        <dbReference type="ChEBI" id="CHEBI:60240"/>
    </cofactor>
</comment>
<evidence type="ECO:0000256" key="7">
    <source>
        <dbReference type="ARBA" id="ARBA00023242"/>
    </source>
</evidence>
<comment type="caution">
    <text evidence="9">The sequence shown here is derived from an EMBL/GenBank/DDBJ whole genome shotgun (WGS) entry which is preliminary data.</text>
</comment>
<dbReference type="GO" id="GO:0004519">
    <property type="term" value="F:endonuclease activity"/>
    <property type="evidence" value="ECO:0007669"/>
    <property type="project" value="UniProtKB-KW"/>
</dbReference>
<evidence type="ECO:0000259" key="8">
    <source>
        <dbReference type="Pfam" id="PF13359"/>
    </source>
</evidence>
<organism evidence="9 10">
    <name type="scientific">Phytophthora infestans</name>
    <name type="common">Potato late blight agent</name>
    <name type="synonym">Botrytis infestans</name>
    <dbReference type="NCBI Taxonomy" id="4787"/>
    <lineage>
        <taxon>Eukaryota</taxon>
        <taxon>Sar</taxon>
        <taxon>Stramenopiles</taxon>
        <taxon>Oomycota</taxon>
        <taxon>Peronosporomycetes</taxon>
        <taxon>Peronosporales</taxon>
        <taxon>Peronosporaceae</taxon>
        <taxon>Phytophthora</taxon>
    </lineage>
</organism>
<evidence type="ECO:0000256" key="1">
    <source>
        <dbReference type="ARBA" id="ARBA00001968"/>
    </source>
</evidence>
<keyword evidence="4" id="KW-0540">Nuclease</keyword>
<dbReference type="PANTHER" id="PTHR22930">
    <property type="match status" value="1"/>
</dbReference>
<evidence type="ECO:0000313" key="10">
    <source>
        <dbReference type="Proteomes" id="UP000704712"/>
    </source>
</evidence>
<dbReference type="GO" id="GO:0016787">
    <property type="term" value="F:hydrolase activity"/>
    <property type="evidence" value="ECO:0007669"/>
    <property type="project" value="UniProtKB-KW"/>
</dbReference>
<keyword evidence="5" id="KW-0479">Metal-binding</keyword>
<dbReference type="InterPro" id="IPR027806">
    <property type="entry name" value="HARBI1_dom"/>
</dbReference>
<feature type="non-terminal residue" evidence="9">
    <location>
        <position position="484"/>
    </location>
</feature>
<dbReference type="PANTHER" id="PTHR22930:SF85">
    <property type="entry name" value="GH03217P-RELATED"/>
    <property type="match status" value="1"/>
</dbReference>
<dbReference type="GO" id="GO:0046872">
    <property type="term" value="F:metal ion binding"/>
    <property type="evidence" value="ECO:0007669"/>
    <property type="project" value="UniProtKB-KW"/>
</dbReference>
<reference evidence="9" key="1">
    <citation type="submission" date="2020-03" db="EMBL/GenBank/DDBJ databases">
        <title>Hybrid Assembly of Korean Phytophthora infestans isolates.</title>
        <authorList>
            <person name="Prokchorchik M."/>
            <person name="Lee Y."/>
            <person name="Seo J."/>
            <person name="Cho J.-H."/>
            <person name="Park Y.-E."/>
            <person name="Jang D.-C."/>
            <person name="Im J.-S."/>
            <person name="Choi J.-G."/>
            <person name="Park H.-J."/>
            <person name="Lee G.-B."/>
            <person name="Lee Y.-G."/>
            <person name="Hong S.-Y."/>
            <person name="Cho K."/>
            <person name="Sohn K.H."/>
        </authorList>
    </citation>
    <scope>NUCLEOTIDE SEQUENCE</scope>
    <source>
        <strain evidence="9">KR_2_A2</strain>
    </source>
</reference>
<accession>A0A8S9UE57</accession>
<evidence type="ECO:0000313" key="9">
    <source>
        <dbReference type="EMBL" id="KAF4138803.1"/>
    </source>
</evidence>
<sequence>RDGLCQGGLDFKKLQLVENASNYVAHAPPGHRMEPTEPGGTPMDVDDGFLSVQHAAVNARAAQYAIHDRHGFAGGEDVEMGVPGDGSAGEADGDVDDDVIVSIFLLFITLGATFGALDWRSLRASPSERIAVRSDFYAKLKEQRSPSAYRKTLRCMPASFDALCSFLEPLYYRKYGLPGKNLHYSFDWRLAVLLTYCVDKTVMVLELGMSRPVASRYIKRLEKLLYGMMDDVIYFPSPTADDEWGALVDGFAGKNADFPDVACVFDGTLIRTRRPNDHQGFYDKSGKPSYNCLAAIDFRYKFRYIGVFSGSNSDQSMWNQSVVRGARARDICPPGVNWLGDAGFKLWPFLMAPFDERGGKRLTKRQRSFNYHLSQTRIIVERVFGKLKARFKVLHGVTDRRKHETNARVICSAAVLHNILIDIGDKQLKGVRDIEARKQAKNDSRQVMTAYNQNWDRTQGEVDLAIRKRNMYADRFYERDNEHK</sequence>
<proteinExistence type="inferred from homology"/>
<dbReference type="EMBL" id="JAACNO010001630">
    <property type="protein sequence ID" value="KAF4138803.1"/>
    <property type="molecule type" value="Genomic_DNA"/>
</dbReference>
<dbReference type="GO" id="GO:0005634">
    <property type="term" value="C:nucleus"/>
    <property type="evidence" value="ECO:0007669"/>
    <property type="project" value="UniProtKB-SubCell"/>
</dbReference>
<keyword evidence="6" id="KW-0378">Hydrolase</keyword>
<evidence type="ECO:0000256" key="6">
    <source>
        <dbReference type="ARBA" id="ARBA00022801"/>
    </source>
</evidence>
<comment type="subcellular location">
    <subcellularLocation>
        <location evidence="2">Nucleus</location>
    </subcellularLocation>
</comment>
<name>A0A8S9UE57_PHYIN</name>
<protein>
    <submittedName>
        <fullName evidence="9">DDE superfamily endonuclease</fullName>
    </submittedName>
</protein>
<keyword evidence="7" id="KW-0539">Nucleus</keyword>
<comment type="similarity">
    <text evidence="3">Belongs to the HARBI1 family.</text>
</comment>
<gene>
    <name evidence="9" type="ORF">GN958_ATG12012</name>
</gene>
<dbReference type="InterPro" id="IPR045249">
    <property type="entry name" value="HARBI1-like"/>
</dbReference>
<dbReference type="Pfam" id="PF13359">
    <property type="entry name" value="DDE_Tnp_4"/>
    <property type="match status" value="1"/>
</dbReference>
<evidence type="ECO:0000256" key="3">
    <source>
        <dbReference type="ARBA" id="ARBA00006958"/>
    </source>
</evidence>
<feature type="domain" description="DDE Tnp4" evidence="8">
    <location>
        <begin position="266"/>
        <end position="418"/>
    </location>
</feature>
<evidence type="ECO:0000256" key="4">
    <source>
        <dbReference type="ARBA" id="ARBA00022722"/>
    </source>
</evidence>
<dbReference type="Proteomes" id="UP000704712">
    <property type="component" value="Unassembled WGS sequence"/>
</dbReference>